<feature type="region of interest" description="Disordered" evidence="1">
    <location>
        <begin position="310"/>
        <end position="354"/>
    </location>
</feature>
<dbReference type="OrthoDB" id="10358032at2759"/>
<feature type="region of interest" description="Disordered" evidence="1">
    <location>
        <begin position="558"/>
        <end position="577"/>
    </location>
</feature>
<name>C5KSY6_PERM5</name>
<dbReference type="GO" id="GO:0006914">
    <property type="term" value="P:autophagy"/>
    <property type="evidence" value="ECO:0007669"/>
    <property type="project" value="InterPro"/>
</dbReference>
<dbReference type="GeneID" id="9057383"/>
<accession>C5KSY6</accession>
<proteinExistence type="predicted"/>
<dbReference type="GO" id="GO:1990316">
    <property type="term" value="C:Atg1/ULK1 kinase complex"/>
    <property type="evidence" value="ECO:0007669"/>
    <property type="project" value="InterPro"/>
</dbReference>
<feature type="compositionally biased region" description="Low complexity" evidence="1">
    <location>
        <begin position="313"/>
        <end position="332"/>
    </location>
</feature>
<dbReference type="Proteomes" id="UP000007800">
    <property type="component" value="Unassembled WGS sequence"/>
</dbReference>
<dbReference type="RefSeq" id="XP_002780541.1">
    <property type="nucleotide sequence ID" value="XM_002780495.1"/>
</dbReference>
<dbReference type="InterPro" id="IPR036570">
    <property type="entry name" value="HORMA_dom_sf"/>
</dbReference>
<protein>
    <recommendedName>
        <fullName evidence="2">Autophagy-related protein 13 N-terminal domain-containing protein</fullName>
    </recommendedName>
</protein>
<dbReference type="Pfam" id="PF10033">
    <property type="entry name" value="ATG13"/>
    <property type="match status" value="1"/>
</dbReference>
<feature type="domain" description="Autophagy-related protein 13 N-terminal" evidence="2">
    <location>
        <begin position="105"/>
        <end position="191"/>
    </location>
</feature>
<sequence length="622" mass="68138">MEHTGHPTFLTRHPTGPRHSGSGAVSSGTVPRLSTEELFAAYHEFIVKACEVIAQARTRDLMGEPVPCRKFALLVPEKFGCRSYLDASDLLFKNKISYTLEVKRVVQDEDGLEGKATPPRRRRKRQQRSAIMERWYFHFTPIDDEPPDDRRPESLRVKDETILRRMAVALRSLYPLTRILPAFTYFKEAGLSAGVSGATTPRPEMQQRDCPRHRHLVQEPAQRVEEITPSSGGNPAKLQVSLWHYKPASGEDDVTMVTPEHDVLTAEPRDLPNSPVGEICALGSSVGTLRIILHREREIHKSAYWKKKWSTTPRSMSPAGPSSRASSGPSSRRSSDEFTLPPGPLSETPGTKSSGIVIDDGFFGGVVAYPTSSMTPRVEGSGVAGLGDSDMEMVIEDQFGNKVSLPGEISGDDGISGKNVTLPSLYSLIVGSPTSMAFLEDPYWSADPSWLQEAADKVCARSPDMEKCLKDPLLSLRGVWAGHLASAANSPDTSPMPSASPCPCCGYLDNAEYEADDLDWPDEEEEPVMGTMSTQEGYWSDGYCESEYSEGEMPDAGIEPGVDRRDSTAPQENCAAGRGAPLPFGSVDSMMQFVLDRNSLTVSAGLVVDSARRVQHDLRHAH</sequence>
<evidence type="ECO:0000256" key="1">
    <source>
        <dbReference type="SAM" id="MobiDB-lite"/>
    </source>
</evidence>
<dbReference type="Gene3D" id="3.30.900.10">
    <property type="entry name" value="HORMA domain"/>
    <property type="match status" value="1"/>
</dbReference>
<gene>
    <name evidence="3" type="ORF">Pmar_PMAR001134</name>
</gene>
<reference evidence="3 4" key="1">
    <citation type="submission" date="2008-07" db="EMBL/GenBank/DDBJ databases">
        <authorList>
            <person name="El-Sayed N."/>
            <person name="Caler E."/>
            <person name="Inman J."/>
            <person name="Amedeo P."/>
            <person name="Hass B."/>
            <person name="Wortman J."/>
        </authorList>
    </citation>
    <scope>NUCLEOTIDE SEQUENCE [LARGE SCALE GENOMIC DNA]</scope>
    <source>
        <strain evidence="4">ATCC 50983 / TXsc</strain>
    </source>
</reference>
<organism evidence="4">
    <name type="scientific">Perkinsus marinus (strain ATCC 50983 / TXsc)</name>
    <dbReference type="NCBI Taxonomy" id="423536"/>
    <lineage>
        <taxon>Eukaryota</taxon>
        <taxon>Sar</taxon>
        <taxon>Alveolata</taxon>
        <taxon>Perkinsozoa</taxon>
        <taxon>Perkinsea</taxon>
        <taxon>Perkinsida</taxon>
        <taxon>Perkinsidae</taxon>
        <taxon>Perkinsus</taxon>
    </lineage>
</organism>
<feature type="region of interest" description="Disordered" evidence="1">
    <location>
        <begin position="1"/>
        <end position="29"/>
    </location>
</feature>
<dbReference type="EMBL" id="GG676168">
    <property type="protein sequence ID" value="EER12336.1"/>
    <property type="molecule type" value="Genomic_DNA"/>
</dbReference>
<evidence type="ECO:0000313" key="3">
    <source>
        <dbReference type="EMBL" id="EER12336.1"/>
    </source>
</evidence>
<keyword evidence="4" id="KW-1185">Reference proteome</keyword>
<evidence type="ECO:0000313" key="4">
    <source>
        <dbReference type="Proteomes" id="UP000007800"/>
    </source>
</evidence>
<dbReference type="InterPro" id="IPR018731">
    <property type="entry name" value="Atg13_N"/>
</dbReference>
<dbReference type="AlphaFoldDB" id="C5KSY6"/>
<dbReference type="InParanoid" id="C5KSY6"/>
<evidence type="ECO:0000259" key="2">
    <source>
        <dbReference type="Pfam" id="PF10033"/>
    </source>
</evidence>